<name>A0A849SQ62_UNCEI</name>
<dbReference type="InterPro" id="IPR007484">
    <property type="entry name" value="Peptidase_M28"/>
</dbReference>
<comment type="caution">
    <text evidence="2">The sequence shown here is derived from an EMBL/GenBank/DDBJ whole genome shotgun (WGS) entry which is preliminary data.</text>
</comment>
<protein>
    <submittedName>
        <fullName evidence="2">DUF4910 domain-containing protein</fullName>
    </submittedName>
</protein>
<gene>
    <name evidence="2" type="ORF">HOP12_08040</name>
</gene>
<dbReference type="AlphaFoldDB" id="A0A849SQ62"/>
<dbReference type="EMBL" id="JABFRW010000094">
    <property type="protein sequence ID" value="NOT34105.1"/>
    <property type="molecule type" value="Genomic_DNA"/>
</dbReference>
<feature type="domain" description="Peptidase M28" evidence="1">
    <location>
        <begin position="238"/>
        <end position="442"/>
    </location>
</feature>
<sequence>MIREVVERTRAVVDGSRALEDVRALAGFHRVQASPGYNAAADWLAESLESAGLVPEITTVSGDGRSRHLGALMPEGWSCEFAEAWLVDATGHREKWCDYEAQKLSLVLRSIAAQGRYPIVDGDRDDAAAPGSARGAVVLTESAVQTQHERYVQGQGAAGLLAFGRRLEPPVRTNDTDLDAVAYTSFWWDEHSPRGWGFAISPARGRSLRSRLAAGERLWLEIHIVARFEPIAIPLLSAVLPGASPEGGEILIVSHLCHPQPSANDNASGAASNLETARSLQRLRQSGAFPMGTHGVRFLWVPEFTGTYAWLATRPERSRRLIAGLNLDMVGERQNECGSVLLLEHPPCFGASFAEELVEAARRLAVDWIDSFSGPGHYSHVRMAEVPFSGGSDHAVFNHPAIDVPCPLLIQWPDRYYHSTLDTPDRCDPSSLAHAARTAATFAAVASDGGPEALDRIAELVRRPERRGRLRPIDRPDAREEARHALREDSVARSLERLGCDATSIRKELRSCLTATRDRTNASDAHEAWRVVERETTRRRRGAGIVFERRLEAPLHDQRFLLPGWTELPAFEREAWLADEARTPNAHLHAELAWMACDGFRNVEEIADLVWLETGQRSDVFIERFFDRLERLELARSLDPSEPKR</sequence>
<organism evidence="2 3">
    <name type="scientific">Eiseniibacteriota bacterium</name>
    <dbReference type="NCBI Taxonomy" id="2212470"/>
    <lineage>
        <taxon>Bacteria</taxon>
        <taxon>Candidatus Eiseniibacteriota</taxon>
    </lineage>
</organism>
<evidence type="ECO:0000313" key="2">
    <source>
        <dbReference type="EMBL" id="NOT34105.1"/>
    </source>
</evidence>
<evidence type="ECO:0000259" key="1">
    <source>
        <dbReference type="Pfam" id="PF04389"/>
    </source>
</evidence>
<reference evidence="2 3" key="1">
    <citation type="submission" date="2020-04" db="EMBL/GenBank/DDBJ databases">
        <title>Metagenomic profiling of ammonia- and methane-oxidizing microorganisms in a Dutch drinking water treatment plant.</title>
        <authorList>
            <person name="Poghosyan L."/>
            <person name="Leucker S."/>
        </authorList>
    </citation>
    <scope>NUCLEOTIDE SEQUENCE [LARGE SCALE GENOMIC DNA]</scope>
    <source>
        <strain evidence="2">S-RSF-IL-03</strain>
    </source>
</reference>
<dbReference type="Gene3D" id="3.40.630.10">
    <property type="entry name" value="Zn peptidases"/>
    <property type="match status" value="1"/>
</dbReference>
<dbReference type="Pfam" id="PF04389">
    <property type="entry name" value="Peptidase_M28"/>
    <property type="match status" value="1"/>
</dbReference>
<accession>A0A849SQ62</accession>
<dbReference type="SUPFAM" id="SSF53187">
    <property type="entry name" value="Zn-dependent exopeptidases"/>
    <property type="match status" value="1"/>
</dbReference>
<proteinExistence type="predicted"/>
<evidence type="ECO:0000313" key="3">
    <source>
        <dbReference type="Proteomes" id="UP000580839"/>
    </source>
</evidence>
<dbReference type="Proteomes" id="UP000580839">
    <property type="component" value="Unassembled WGS sequence"/>
</dbReference>